<protein>
    <submittedName>
        <fullName evidence="1">Uncharacterized protein</fullName>
    </submittedName>
</protein>
<evidence type="ECO:0000313" key="1">
    <source>
        <dbReference type="EMBL" id="KAI3777524.1"/>
    </source>
</evidence>
<comment type="caution">
    <text evidence="1">The sequence shown here is derived from an EMBL/GenBank/DDBJ whole genome shotgun (WGS) entry which is preliminary data.</text>
</comment>
<reference evidence="2" key="1">
    <citation type="journal article" date="2022" name="Mol. Ecol. Resour.">
        <title>The genomes of chicory, endive, great burdock and yacon provide insights into Asteraceae palaeo-polyploidization history and plant inulin production.</title>
        <authorList>
            <person name="Fan W."/>
            <person name="Wang S."/>
            <person name="Wang H."/>
            <person name="Wang A."/>
            <person name="Jiang F."/>
            <person name="Liu H."/>
            <person name="Zhao H."/>
            <person name="Xu D."/>
            <person name="Zhang Y."/>
        </authorList>
    </citation>
    <scope>NUCLEOTIDE SEQUENCE [LARGE SCALE GENOMIC DNA]</scope>
    <source>
        <strain evidence="2">cv. Yunnan</strain>
    </source>
</reference>
<sequence>MNGGLENTDAWVSFVVVHADSFFFVYLVIHQRRVLEEFSIIQFPNFQLPLNCPTHLSFYLDIPSRSHRLRSYLPNFTGPYYCA</sequence>
<accession>A0ACB9G1W0</accession>
<dbReference type="EMBL" id="CM042032">
    <property type="protein sequence ID" value="KAI3777524.1"/>
    <property type="molecule type" value="Genomic_DNA"/>
</dbReference>
<name>A0ACB9G1W0_9ASTR</name>
<keyword evidence="2" id="KW-1185">Reference proteome</keyword>
<gene>
    <name evidence="1" type="ORF">L1987_47324</name>
</gene>
<organism evidence="1 2">
    <name type="scientific">Smallanthus sonchifolius</name>
    <dbReference type="NCBI Taxonomy" id="185202"/>
    <lineage>
        <taxon>Eukaryota</taxon>
        <taxon>Viridiplantae</taxon>
        <taxon>Streptophyta</taxon>
        <taxon>Embryophyta</taxon>
        <taxon>Tracheophyta</taxon>
        <taxon>Spermatophyta</taxon>
        <taxon>Magnoliopsida</taxon>
        <taxon>eudicotyledons</taxon>
        <taxon>Gunneridae</taxon>
        <taxon>Pentapetalae</taxon>
        <taxon>asterids</taxon>
        <taxon>campanulids</taxon>
        <taxon>Asterales</taxon>
        <taxon>Asteraceae</taxon>
        <taxon>Asteroideae</taxon>
        <taxon>Heliantheae alliance</taxon>
        <taxon>Millerieae</taxon>
        <taxon>Smallanthus</taxon>
    </lineage>
</organism>
<proteinExistence type="predicted"/>
<evidence type="ECO:0000313" key="2">
    <source>
        <dbReference type="Proteomes" id="UP001056120"/>
    </source>
</evidence>
<dbReference type="Proteomes" id="UP001056120">
    <property type="component" value="Linkage Group LG15"/>
</dbReference>
<reference evidence="1 2" key="2">
    <citation type="journal article" date="2022" name="Mol. Ecol. Resour.">
        <title>The genomes of chicory, endive, great burdock and yacon provide insights into Asteraceae paleo-polyploidization history and plant inulin production.</title>
        <authorList>
            <person name="Fan W."/>
            <person name="Wang S."/>
            <person name="Wang H."/>
            <person name="Wang A."/>
            <person name="Jiang F."/>
            <person name="Liu H."/>
            <person name="Zhao H."/>
            <person name="Xu D."/>
            <person name="Zhang Y."/>
        </authorList>
    </citation>
    <scope>NUCLEOTIDE SEQUENCE [LARGE SCALE GENOMIC DNA]</scope>
    <source>
        <strain evidence="2">cv. Yunnan</strain>
        <tissue evidence="1">Leaves</tissue>
    </source>
</reference>